<evidence type="ECO:0000256" key="5">
    <source>
        <dbReference type="SAM" id="SignalP"/>
    </source>
</evidence>
<feature type="repeat" description="Cell wall-binding" evidence="3">
    <location>
        <begin position="149"/>
        <end position="168"/>
    </location>
</feature>
<keyword evidence="2" id="KW-0378">Hydrolase</keyword>
<feature type="repeat" description="Cell wall-binding" evidence="3">
    <location>
        <begin position="357"/>
        <end position="376"/>
    </location>
</feature>
<dbReference type="Gene3D" id="2.10.270.10">
    <property type="entry name" value="Cholin Binding"/>
    <property type="match status" value="5"/>
</dbReference>
<feature type="domain" description="MurNAc-LAA" evidence="6">
    <location>
        <begin position="481"/>
        <end position="601"/>
    </location>
</feature>
<dbReference type="SUPFAM" id="SSF53187">
    <property type="entry name" value="Zn-dependent exopeptidases"/>
    <property type="match status" value="1"/>
</dbReference>
<sequence length="605" mass="68327">MAKKKIAALLIAAAVAAGGWALPARVSAAENDGTAVTWQQDETESSEQNSDEEAAAQEQSGTSENETPAVTIPGEDNEQEPEEKLPAGWVKQEDGSWKYRKEDGTMAASEWITHLNRRYYLNADEIMCTGLSMVNGKLYYFESWGGAGYKGWKKVGGAWYYLNEDGSVKTNEWFVHDKRTYHVDENGVMSTGLQKIDGTLYYFESWGGAGFQGWKKVGGTWYYLNEDGSLRTNQWFVHDKRTYHVDADGVMSTGWQTIDGVDYYFESWGGMRVNAWAAKGSDWYYMDSNGTPKGEGWLLYDKNWYYLRQDGKMMHSEWLWYDNNWYYLQSWGGMYKSQWVTIKGATYYFRSWGGIYKNGWQEVDGKTYYFRSWGGIYKDTYIDGYYVDKNGVRRNSKNICVAIDAGHQRRGNSEKEPIGPGSSTYKAKVASGTCGVATGINEYELNLAVSLKVRDILEERGYDVYMIRETHDVNISNSERAKLAAQNGADILVRVHANGDSNQSVYGALTMAPSSRNTYLSGDVISKSQKLSQKMIAAFCKDTGAKNRDVIYTDSMSGINWSTIPVTIIELGFMSNPSEDRLMATEDYRNKMAQGIADGIDAYYE</sequence>
<dbReference type="PANTHER" id="PTHR30404:SF0">
    <property type="entry name" value="N-ACETYLMURAMOYL-L-ALANINE AMIDASE AMIC"/>
    <property type="match status" value="1"/>
</dbReference>
<dbReference type="PANTHER" id="PTHR30404">
    <property type="entry name" value="N-ACETYLMURAMOYL-L-ALANINE AMIDASE"/>
    <property type="match status" value="1"/>
</dbReference>
<evidence type="ECO:0000256" key="1">
    <source>
        <dbReference type="ARBA" id="ARBA00022737"/>
    </source>
</evidence>
<dbReference type="CDD" id="cd02696">
    <property type="entry name" value="MurNAc-LAA"/>
    <property type="match status" value="1"/>
</dbReference>
<feature type="signal peptide" evidence="5">
    <location>
        <begin position="1"/>
        <end position="28"/>
    </location>
</feature>
<name>A0A174D5B6_9FIRM</name>
<evidence type="ECO:0000256" key="4">
    <source>
        <dbReference type="SAM" id="MobiDB-lite"/>
    </source>
</evidence>
<dbReference type="RefSeq" id="WP_055227358.1">
    <property type="nucleotide sequence ID" value="NZ_CYYV01000006.1"/>
</dbReference>
<dbReference type="SUPFAM" id="SSF69360">
    <property type="entry name" value="Cell wall binding repeat"/>
    <property type="match status" value="2"/>
</dbReference>
<evidence type="ECO:0000313" key="7">
    <source>
        <dbReference type="EMBL" id="CUO19250.1"/>
    </source>
</evidence>
<dbReference type="Pfam" id="PF01520">
    <property type="entry name" value="Amidase_3"/>
    <property type="match status" value="1"/>
</dbReference>
<dbReference type="GO" id="GO:0009253">
    <property type="term" value="P:peptidoglycan catabolic process"/>
    <property type="evidence" value="ECO:0007669"/>
    <property type="project" value="InterPro"/>
</dbReference>
<dbReference type="InterPro" id="IPR018337">
    <property type="entry name" value="Cell_wall/Cho-bd_repeat"/>
</dbReference>
<dbReference type="EMBL" id="CYYV01000006">
    <property type="protein sequence ID" value="CUO19250.1"/>
    <property type="molecule type" value="Genomic_DNA"/>
</dbReference>
<feature type="compositionally biased region" description="Acidic residues" evidence="4">
    <location>
        <begin position="41"/>
        <end position="55"/>
    </location>
</feature>
<evidence type="ECO:0000259" key="6">
    <source>
        <dbReference type="SMART" id="SM00646"/>
    </source>
</evidence>
<evidence type="ECO:0000313" key="8">
    <source>
        <dbReference type="Proteomes" id="UP000095706"/>
    </source>
</evidence>
<feature type="compositionally biased region" description="Polar residues" evidence="4">
    <location>
        <begin position="57"/>
        <end position="68"/>
    </location>
</feature>
<dbReference type="Pfam" id="PF01473">
    <property type="entry name" value="Choline_bind_1"/>
    <property type="match status" value="9"/>
</dbReference>
<protein>
    <submittedName>
        <fullName evidence="7">Toxin A</fullName>
    </submittedName>
</protein>
<dbReference type="PROSITE" id="PS51170">
    <property type="entry name" value="CW"/>
    <property type="match status" value="4"/>
</dbReference>
<keyword evidence="1" id="KW-0677">Repeat</keyword>
<keyword evidence="5" id="KW-0732">Signal</keyword>
<dbReference type="Proteomes" id="UP000095706">
    <property type="component" value="Unassembled WGS sequence"/>
</dbReference>
<accession>A0A174D5B6</accession>
<dbReference type="InterPro" id="IPR050695">
    <property type="entry name" value="N-acetylmuramoyl_amidase_3"/>
</dbReference>
<organism evidence="7 8">
    <name type="scientific">Fusicatenibacter saccharivorans</name>
    <dbReference type="NCBI Taxonomy" id="1150298"/>
    <lineage>
        <taxon>Bacteria</taxon>
        <taxon>Bacillati</taxon>
        <taxon>Bacillota</taxon>
        <taxon>Clostridia</taxon>
        <taxon>Lachnospirales</taxon>
        <taxon>Lachnospiraceae</taxon>
        <taxon>Fusicatenibacter</taxon>
    </lineage>
</organism>
<dbReference type="GO" id="GO:0008745">
    <property type="term" value="F:N-acetylmuramoyl-L-alanine amidase activity"/>
    <property type="evidence" value="ECO:0007669"/>
    <property type="project" value="InterPro"/>
</dbReference>
<dbReference type="Gene3D" id="3.40.630.40">
    <property type="entry name" value="Zn-dependent exopeptidases"/>
    <property type="match status" value="1"/>
</dbReference>
<dbReference type="InterPro" id="IPR002508">
    <property type="entry name" value="MurNAc-LAA_cat"/>
</dbReference>
<proteinExistence type="predicted"/>
<gene>
    <name evidence="7" type="primary">toxA_2</name>
    <name evidence="7" type="ORF">ERS852406_01459</name>
</gene>
<feature type="chain" id="PRO_5008019732" evidence="5">
    <location>
        <begin position="29"/>
        <end position="605"/>
    </location>
</feature>
<dbReference type="AlphaFoldDB" id="A0A174D5B6"/>
<dbReference type="GO" id="GO:0030288">
    <property type="term" value="C:outer membrane-bounded periplasmic space"/>
    <property type="evidence" value="ECO:0007669"/>
    <property type="project" value="TreeGrafter"/>
</dbReference>
<reference evidence="7 8" key="1">
    <citation type="submission" date="2015-09" db="EMBL/GenBank/DDBJ databases">
        <authorList>
            <consortium name="Pathogen Informatics"/>
        </authorList>
    </citation>
    <scope>NUCLEOTIDE SEQUENCE [LARGE SCALE GENOMIC DNA]</scope>
    <source>
        <strain evidence="7 8">2789STDY5608849</strain>
    </source>
</reference>
<feature type="region of interest" description="Disordered" evidence="4">
    <location>
        <begin position="29"/>
        <end position="88"/>
    </location>
</feature>
<evidence type="ECO:0000256" key="2">
    <source>
        <dbReference type="ARBA" id="ARBA00022801"/>
    </source>
</evidence>
<feature type="repeat" description="Cell wall-binding" evidence="3">
    <location>
        <begin position="252"/>
        <end position="271"/>
    </location>
</feature>
<feature type="repeat" description="Cell wall-binding" evidence="3">
    <location>
        <begin position="211"/>
        <end position="230"/>
    </location>
</feature>
<dbReference type="SMART" id="SM00646">
    <property type="entry name" value="Ami_3"/>
    <property type="match status" value="1"/>
</dbReference>
<evidence type="ECO:0000256" key="3">
    <source>
        <dbReference type="PROSITE-ProRule" id="PRU00591"/>
    </source>
</evidence>